<dbReference type="PANTHER" id="PTHR10211">
    <property type="entry name" value="DEOXYRIBODIPYRIMIDINE PHOTOLYASE"/>
    <property type="match status" value="1"/>
</dbReference>
<dbReference type="PANTHER" id="PTHR10211:SF0">
    <property type="entry name" value="DEOXYRIBODIPYRIMIDINE PHOTO-LYASE"/>
    <property type="match status" value="1"/>
</dbReference>
<dbReference type="Gene3D" id="1.25.40.80">
    <property type="match status" value="1"/>
</dbReference>
<feature type="domain" description="Photolyase/cryptochrome alpha/beta" evidence="13">
    <location>
        <begin position="1"/>
        <end position="123"/>
    </location>
</feature>
<comment type="cofactor">
    <cofactor evidence="1">
        <name>FAD</name>
        <dbReference type="ChEBI" id="CHEBI:57692"/>
    </cofactor>
</comment>
<keyword evidence="9" id="KW-0234">DNA repair</keyword>
<dbReference type="Gene3D" id="3.40.50.620">
    <property type="entry name" value="HUPs"/>
    <property type="match status" value="1"/>
</dbReference>
<reference evidence="14 15" key="1">
    <citation type="submission" date="2017-06" db="EMBL/GenBank/DDBJ databases">
        <title>Draft Genome Sequence of Natranaerobius trueperi halophilic, alkalithermophilic bacteria from soda lakes.</title>
        <authorList>
            <person name="Zhao B."/>
        </authorList>
    </citation>
    <scope>NUCLEOTIDE SEQUENCE [LARGE SCALE GENOMIC DNA]</scope>
    <source>
        <strain evidence="14 15">DSM 18760</strain>
    </source>
</reference>
<dbReference type="FunFam" id="1.10.579.10:FF:000002">
    <property type="entry name" value="Deoxyribodipyrimidine photolyase"/>
    <property type="match status" value="1"/>
</dbReference>
<dbReference type="SUPFAM" id="SSF48173">
    <property type="entry name" value="Cryptochrome/photolyase FAD-binding domain"/>
    <property type="match status" value="1"/>
</dbReference>
<dbReference type="SUPFAM" id="SSF52425">
    <property type="entry name" value="Cryptochrome/photolyase, N-terminal domain"/>
    <property type="match status" value="1"/>
</dbReference>
<evidence type="ECO:0000259" key="13">
    <source>
        <dbReference type="PROSITE" id="PS51645"/>
    </source>
</evidence>
<accession>A0A226C258</accession>
<name>A0A226C258_9FIRM</name>
<comment type="similarity">
    <text evidence="2">Belongs to the DNA photolyase class-2 family.</text>
</comment>
<evidence type="ECO:0000256" key="2">
    <source>
        <dbReference type="ARBA" id="ARBA00006409"/>
    </source>
</evidence>
<keyword evidence="8" id="KW-0238">DNA-binding</keyword>
<dbReference type="Pfam" id="PF00875">
    <property type="entry name" value="DNA_photolyase"/>
    <property type="match status" value="1"/>
</dbReference>
<keyword evidence="10 14" id="KW-0456">Lyase</keyword>
<evidence type="ECO:0000313" key="15">
    <source>
        <dbReference type="Proteomes" id="UP000214588"/>
    </source>
</evidence>
<dbReference type="AlphaFoldDB" id="A0A226C258"/>
<evidence type="ECO:0000256" key="3">
    <source>
        <dbReference type="ARBA" id="ARBA00013149"/>
    </source>
</evidence>
<evidence type="ECO:0000256" key="4">
    <source>
        <dbReference type="ARBA" id="ARBA00014046"/>
    </source>
</evidence>
<dbReference type="InterPro" id="IPR014729">
    <property type="entry name" value="Rossmann-like_a/b/a_fold"/>
</dbReference>
<evidence type="ECO:0000313" key="14">
    <source>
        <dbReference type="EMBL" id="OWZ84684.1"/>
    </source>
</evidence>
<evidence type="ECO:0000256" key="6">
    <source>
        <dbReference type="ARBA" id="ARBA00022763"/>
    </source>
</evidence>
<evidence type="ECO:0000256" key="1">
    <source>
        <dbReference type="ARBA" id="ARBA00001974"/>
    </source>
</evidence>
<dbReference type="InterPro" id="IPR036155">
    <property type="entry name" value="Crypto/Photolyase_N_sf"/>
</dbReference>
<dbReference type="InterPro" id="IPR052219">
    <property type="entry name" value="Photolyase_Class-2"/>
</dbReference>
<dbReference type="Gene3D" id="1.10.579.10">
    <property type="entry name" value="DNA Cyclobutane Dipyrimidine Photolyase, subunit A, domain 3"/>
    <property type="match status" value="1"/>
</dbReference>
<comment type="catalytic activity">
    <reaction evidence="12">
        <text>cyclobutadipyrimidine (in DNA) = 2 pyrimidine residues (in DNA).</text>
        <dbReference type="EC" id="4.1.99.3"/>
    </reaction>
</comment>
<evidence type="ECO:0000256" key="11">
    <source>
        <dbReference type="ARBA" id="ARBA00031671"/>
    </source>
</evidence>
<dbReference type="OrthoDB" id="9772484at2"/>
<proteinExistence type="inferred from homology"/>
<dbReference type="EC" id="4.1.99.3" evidence="3"/>
<dbReference type="Proteomes" id="UP000214588">
    <property type="component" value="Unassembled WGS sequence"/>
</dbReference>
<keyword evidence="15" id="KW-1185">Reference proteome</keyword>
<gene>
    <name evidence="14" type="ORF">CDO51_02345</name>
</gene>
<dbReference type="InterPro" id="IPR006050">
    <property type="entry name" value="DNA_photolyase_N"/>
</dbReference>
<evidence type="ECO:0000256" key="7">
    <source>
        <dbReference type="ARBA" id="ARBA00022827"/>
    </source>
</evidence>
<dbReference type="RefSeq" id="WP_089022754.1">
    <property type="nucleotide sequence ID" value="NZ_NIQC01000003.1"/>
</dbReference>
<dbReference type="GO" id="GO:0003677">
    <property type="term" value="F:DNA binding"/>
    <property type="evidence" value="ECO:0007669"/>
    <property type="project" value="UniProtKB-KW"/>
</dbReference>
<keyword evidence="6" id="KW-0227">DNA damage</keyword>
<dbReference type="EMBL" id="NIQC01000003">
    <property type="protein sequence ID" value="OWZ84684.1"/>
    <property type="molecule type" value="Genomic_DNA"/>
</dbReference>
<dbReference type="InterPro" id="IPR036134">
    <property type="entry name" value="Crypto/Photolyase_FAD-like_sf"/>
</dbReference>
<dbReference type="PROSITE" id="PS51645">
    <property type="entry name" value="PHR_CRY_ALPHA_BETA"/>
    <property type="match status" value="1"/>
</dbReference>
<protein>
    <recommendedName>
        <fullName evidence="4">Deoxyribodipyrimidine photo-lyase</fullName>
        <ecNumber evidence="3">4.1.99.3</ecNumber>
    </recommendedName>
    <alternativeName>
        <fullName evidence="11">DNA photolyase</fullName>
    </alternativeName>
</protein>
<evidence type="ECO:0000256" key="10">
    <source>
        <dbReference type="ARBA" id="ARBA00023239"/>
    </source>
</evidence>
<sequence>MQRSQRTHYNHSLEYAINCANENNLSVIVYFGLYDQYPSANLRHFAFMLQGLKDVKENLTKRNIPFIISNEHPANGVLSLAKNAALIITDKGYLKHEKVFRKQVADQVECPMLQVESDVVIPVTSASNKEEYAAHTIRKKIHNKLSEYLNTFTNTKLNKTLSKEFLDNIQKELGPEIDLNQPTNDILKNLNIDKSVNPVSSFVGGENAAHEIFENFLENKLKEYLDKRNDTKEEACSNLSPYLHFGQVSPLYLALKTYEFTKDYYHDFLEQLIVRRELSFNFVYYNQDYDSLDSLPTWALETLNAHREDKRQVYSISELELPNTHDEYFNACQMELLKSGKIHGYFRMYWGKKIIQWSNSPEEALNRLIYFNDKYALDGRDPNGYANILWCFGKHDRPFKERRVFGKVRYMSEKALKRNSSPKHYIAKFKTYEQ</sequence>
<evidence type="ECO:0000256" key="12">
    <source>
        <dbReference type="ARBA" id="ARBA00033999"/>
    </source>
</evidence>
<dbReference type="GO" id="GO:0000719">
    <property type="term" value="P:photoreactive repair"/>
    <property type="evidence" value="ECO:0007669"/>
    <property type="project" value="TreeGrafter"/>
</dbReference>
<keyword evidence="5" id="KW-0285">Flavoprotein</keyword>
<evidence type="ECO:0000256" key="8">
    <source>
        <dbReference type="ARBA" id="ARBA00023125"/>
    </source>
</evidence>
<evidence type="ECO:0000256" key="9">
    <source>
        <dbReference type="ARBA" id="ARBA00023204"/>
    </source>
</evidence>
<dbReference type="GO" id="GO:0003904">
    <property type="term" value="F:deoxyribodipyrimidine photo-lyase activity"/>
    <property type="evidence" value="ECO:0007669"/>
    <property type="project" value="UniProtKB-EC"/>
</dbReference>
<comment type="caution">
    <text evidence="14">The sequence shown here is derived from an EMBL/GenBank/DDBJ whole genome shotgun (WGS) entry which is preliminary data.</text>
</comment>
<keyword evidence="7" id="KW-0274">FAD</keyword>
<evidence type="ECO:0000256" key="5">
    <source>
        <dbReference type="ARBA" id="ARBA00022630"/>
    </source>
</evidence>
<organism evidence="14 15">
    <name type="scientific">Natranaerobius trueperi</name>
    <dbReference type="NCBI Taxonomy" id="759412"/>
    <lineage>
        <taxon>Bacteria</taxon>
        <taxon>Bacillati</taxon>
        <taxon>Bacillota</taxon>
        <taxon>Clostridia</taxon>
        <taxon>Natranaerobiales</taxon>
        <taxon>Natranaerobiaceae</taxon>
        <taxon>Natranaerobius</taxon>
    </lineage>
</organism>